<dbReference type="InterPro" id="IPR005358">
    <property type="entry name" value="Puta_zinc/iron-chelating_dom"/>
</dbReference>
<keyword evidence="2" id="KW-1185">Reference proteome</keyword>
<dbReference type="NCBIfam" id="NF003501">
    <property type="entry name" value="PRK05170.1-5"/>
    <property type="match status" value="1"/>
</dbReference>
<dbReference type="Proteomes" id="UP000614811">
    <property type="component" value="Unassembled WGS sequence"/>
</dbReference>
<dbReference type="PANTHER" id="PTHR37421:SF1">
    <property type="entry name" value="UPF0260 PROTEIN YCGN"/>
    <property type="match status" value="1"/>
</dbReference>
<evidence type="ECO:0000313" key="1">
    <source>
        <dbReference type="EMBL" id="GHA11650.1"/>
    </source>
</evidence>
<dbReference type="AlphaFoldDB" id="A0A918RW91"/>
<dbReference type="PANTHER" id="PTHR37421">
    <property type="entry name" value="UPF0260 PROTEIN YCGN"/>
    <property type="match status" value="1"/>
</dbReference>
<reference evidence="1" key="1">
    <citation type="journal article" date="2014" name="Int. J. Syst. Evol. Microbiol.">
        <title>Complete genome sequence of Corynebacterium casei LMG S-19264T (=DSM 44701T), isolated from a smear-ripened cheese.</title>
        <authorList>
            <consortium name="US DOE Joint Genome Institute (JGI-PGF)"/>
            <person name="Walter F."/>
            <person name="Albersmeier A."/>
            <person name="Kalinowski J."/>
            <person name="Ruckert C."/>
        </authorList>
    </citation>
    <scope>NUCLEOTIDE SEQUENCE</scope>
    <source>
        <strain evidence="1">KCTC 12711</strain>
    </source>
</reference>
<dbReference type="RefSeq" id="WP_189400836.1">
    <property type="nucleotide sequence ID" value="NZ_BMXA01000003.1"/>
</dbReference>
<gene>
    <name evidence="1" type="ORF">GCM10008090_21780</name>
</gene>
<dbReference type="EMBL" id="BMXA01000003">
    <property type="protein sequence ID" value="GHA11650.1"/>
    <property type="molecule type" value="Genomic_DNA"/>
</dbReference>
<reference evidence="1" key="2">
    <citation type="submission" date="2020-09" db="EMBL/GenBank/DDBJ databases">
        <authorList>
            <person name="Sun Q."/>
            <person name="Kim S."/>
        </authorList>
    </citation>
    <scope>NUCLEOTIDE SEQUENCE</scope>
    <source>
        <strain evidence="1">KCTC 12711</strain>
    </source>
</reference>
<protein>
    <submittedName>
        <fullName evidence="1">UPF0260 protein</fullName>
    </submittedName>
</protein>
<accession>A0A918RW91</accession>
<comment type="caution">
    <text evidence="1">The sequence shown here is derived from an EMBL/GenBank/DDBJ whole genome shotgun (WGS) entry which is preliminary data.</text>
</comment>
<evidence type="ECO:0000313" key="2">
    <source>
        <dbReference type="Proteomes" id="UP000614811"/>
    </source>
</evidence>
<sequence>MTQQDRFWESKSLFDMTSEEWESVCDGCGKCCLSQLEDEVSGELVFTDVACDLFDANSCQCTDYNNRSVRVPQCVTMNAENVESAAEFAPPSCSYRLLLEGKPLPDWHHLVTGSRNTIHVRACSAQNRVRFLREVREDELENYIVDWPLNCE</sequence>
<dbReference type="Pfam" id="PF03692">
    <property type="entry name" value="CxxCxxCC"/>
    <property type="match status" value="1"/>
</dbReference>
<dbReference type="NCBIfam" id="NF003507">
    <property type="entry name" value="PRK05170.2-5"/>
    <property type="match status" value="1"/>
</dbReference>
<dbReference type="PIRSF" id="PIRSF006173">
    <property type="entry name" value="UCP006173"/>
    <property type="match status" value="1"/>
</dbReference>
<organism evidence="1 2">
    <name type="scientific">Arenicella chitinivorans</name>
    <dbReference type="NCBI Taxonomy" id="1329800"/>
    <lineage>
        <taxon>Bacteria</taxon>
        <taxon>Pseudomonadati</taxon>
        <taxon>Pseudomonadota</taxon>
        <taxon>Gammaproteobacteria</taxon>
        <taxon>Arenicellales</taxon>
        <taxon>Arenicellaceae</taxon>
        <taxon>Arenicella</taxon>
    </lineage>
</organism>
<name>A0A918RW91_9GAMM</name>
<dbReference type="InterPro" id="IPR008228">
    <property type="entry name" value="UCP006173"/>
</dbReference>
<proteinExistence type="predicted"/>